<sequence length="627" mass="70299">MNTPDLRSPFVERVISLLPRGHEEAMKQAFYNVAAIFLFILMAGATMAVYFILEPFMKPLLWAILIGSILHPIKQKSAVATCNWLSQLQEENTLLIFGFLSVPLQVVNMSAEWMGTTLVSNLKSILILTVSFPLVHIIKQYYSFSDLVYMYEHVATVIQCISLSTESLFQPVIATCFLGLVGMFITIIGHQRLDISVMFGWVLFFIFVLISLGSWSIVVIVPLLILITVALAIHMGWLLDEIPNTTTSNNNPCKILENDEIALNVSTPKLQNSLTRLMRSHIIASAISSLTTPTPIEDTTLKSSSSNRYILRALWACLAVQLWRHMWLLHFVPIPLVYFIVKAWGSYFSIWSFLSFHKSKLIDYVSRCFTDYKDQVFPKPLQCVYKAVVYLDRILIERLIQQIDAVVAVVIICIVVILTILASVFAAVQIYGESVHLLRFGTSLANQTLNNPEARQWLPQGIDQMVDLGSVVDNAYSYGKTGIATLVKNLNTRLQVEHPVSEMITNTDLVEWQLRVASGEPLPLDQSQIHLNGHAFEARIYAEEPKNNFLPGAGPLLHLTTPKPSSDVRVETGVAQGDVVSVFYDPMIAKLVVWSSMIDEKRKKLYIKLLTHYSQLVVGGSVLGGLP</sequence>
<dbReference type="InterPro" id="IPR011054">
    <property type="entry name" value="Rudment_hybrid_motif"/>
</dbReference>
<dbReference type="GO" id="GO:0005524">
    <property type="term" value="F:ATP binding"/>
    <property type="evidence" value="ECO:0007669"/>
    <property type="project" value="UniProtKB-KW"/>
</dbReference>
<keyword evidence="5" id="KW-0812">Transmembrane</keyword>
<feature type="transmembrane region" description="Helical" evidence="5">
    <location>
        <begin position="219"/>
        <end position="239"/>
    </location>
</feature>
<comment type="caution">
    <text evidence="7">The sequence shown here is derived from an EMBL/GenBank/DDBJ whole genome shotgun (WGS) entry which is preliminary data.</text>
</comment>
<dbReference type="InterPro" id="IPR011764">
    <property type="entry name" value="Biotin_carboxylation_dom"/>
</dbReference>
<dbReference type="GO" id="GO:0005739">
    <property type="term" value="C:mitochondrion"/>
    <property type="evidence" value="ECO:0007669"/>
    <property type="project" value="TreeGrafter"/>
</dbReference>
<keyword evidence="2" id="KW-0547">Nucleotide-binding</keyword>
<evidence type="ECO:0000313" key="7">
    <source>
        <dbReference type="EMBL" id="CAH0100302.1"/>
    </source>
</evidence>
<keyword evidence="8" id="KW-1185">Reference proteome</keyword>
<feature type="transmembrane region" description="Helical" evidence="5">
    <location>
        <begin position="168"/>
        <end position="188"/>
    </location>
</feature>
<evidence type="ECO:0000259" key="6">
    <source>
        <dbReference type="PROSITE" id="PS50979"/>
    </source>
</evidence>
<feature type="transmembrane region" description="Helical" evidence="5">
    <location>
        <begin position="336"/>
        <end position="354"/>
    </location>
</feature>
<keyword evidence="5" id="KW-0472">Membrane</keyword>
<dbReference type="SMART" id="SM00878">
    <property type="entry name" value="Biotin_carb_C"/>
    <property type="match status" value="1"/>
</dbReference>
<dbReference type="PANTHER" id="PTHR18866:SF33">
    <property type="entry name" value="METHYLCROTONOYL-COA CARBOXYLASE SUBUNIT ALPHA, MITOCHONDRIAL-RELATED"/>
    <property type="match status" value="1"/>
</dbReference>
<feature type="transmembrane region" description="Helical" evidence="5">
    <location>
        <begin position="29"/>
        <end position="53"/>
    </location>
</feature>
<dbReference type="AlphaFoldDB" id="A0A8J2RAQ2"/>
<organism evidence="7 8">
    <name type="scientific">Daphnia galeata</name>
    <dbReference type="NCBI Taxonomy" id="27404"/>
    <lineage>
        <taxon>Eukaryota</taxon>
        <taxon>Metazoa</taxon>
        <taxon>Ecdysozoa</taxon>
        <taxon>Arthropoda</taxon>
        <taxon>Crustacea</taxon>
        <taxon>Branchiopoda</taxon>
        <taxon>Diplostraca</taxon>
        <taxon>Cladocera</taxon>
        <taxon>Anomopoda</taxon>
        <taxon>Daphniidae</taxon>
        <taxon>Daphnia</taxon>
    </lineage>
</organism>
<dbReference type="OrthoDB" id="5970161at2759"/>
<feature type="domain" description="Biotin carboxylation" evidence="6">
    <location>
        <begin position="1"/>
        <end position="627"/>
    </location>
</feature>
<dbReference type="InterPro" id="IPR005482">
    <property type="entry name" value="Biotin_COase_C"/>
</dbReference>
<evidence type="ECO:0000256" key="1">
    <source>
        <dbReference type="ARBA" id="ARBA00022598"/>
    </source>
</evidence>
<dbReference type="Pfam" id="PF02785">
    <property type="entry name" value="Biotin_carb_C"/>
    <property type="match status" value="1"/>
</dbReference>
<keyword evidence="3" id="KW-0067">ATP-binding</keyword>
<dbReference type="SUPFAM" id="SSF56059">
    <property type="entry name" value="Glutathione synthetase ATP-binding domain-like"/>
    <property type="match status" value="1"/>
</dbReference>
<evidence type="ECO:0000256" key="2">
    <source>
        <dbReference type="ARBA" id="ARBA00022741"/>
    </source>
</evidence>
<dbReference type="PROSITE" id="PS50979">
    <property type="entry name" value="BC"/>
    <property type="match status" value="1"/>
</dbReference>
<dbReference type="Proteomes" id="UP000789390">
    <property type="component" value="Unassembled WGS sequence"/>
</dbReference>
<evidence type="ECO:0000256" key="3">
    <source>
        <dbReference type="ARBA" id="ARBA00022840"/>
    </source>
</evidence>
<keyword evidence="5" id="KW-1133">Transmembrane helix</keyword>
<gene>
    <name evidence="7" type="ORF">DGAL_LOCUS2524</name>
</gene>
<evidence type="ECO:0000256" key="4">
    <source>
        <dbReference type="ARBA" id="ARBA00023267"/>
    </source>
</evidence>
<evidence type="ECO:0000256" key="5">
    <source>
        <dbReference type="SAM" id="Phobius"/>
    </source>
</evidence>
<reference evidence="7" key="1">
    <citation type="submission" date="2021-11" db="EMBL/GenBank/DDBJ databases">
        <authorList>
            <person name="Schell T."/>
        </authorList>
    </citation>
    <scope>NUCLEOTIDE SEQUENCE</scope>
    <source>
        <strain evidence="7">M5</strain>
    </source>
</reference>
<dbReference type="SUPFAM" id="SSF51246">
    <property type="entry name" value="Rudiment single hybrid motif"/>
    <property type="match status" value="1"/>
</dbReference>
<protein>
    <recommendedName>
        <fullName evidence="6">Biotin carboxylation domain-containing protein</fullName>
    </recommendedName>
</protein>
<dbReference type="Gene3D" id="3.30.470.20">
    <property type="entry name" value="ATP-grasp fold, B domain"/>
    <property type="match status" value="1"/>
</dbReference>
<feature type="transmembrane region" description="Helical" evidence="5">
    <location>
        <begin position="405"/>
        <end position="431"/>
    </location>
</feature>
<name>A0A8J2RAQ2_9CRUS</name>
<dbReference type="PANTHER" id="PTHR18866">
    <property type="entry name" value="CARBOXYLASE:PYRUVATE/ACETYL-COA/PROPIONYL-COA CARBOXYLASE"/>
    <property type="match status" value="1"/>
</dbReference>
<dbReference type="GO" id="GO:0004485">
    <property type="term" value="F:methylcrotonoyl-CoA carboxylase activity"/>
    <property type="evidence" value="ECO:0007669"/>
    <property type="project" value="TreeGrafter"/>
</dbReference>
<keyword evidence="4" id="KW-0092">Biotin</keyword>
<accession>A0A8J2RAQ2</accession>
<dbReference type="EMBL" id="CAKKLH010000035">
    <property type="protein sequence ID" value="CAH0100302.1"/>
    <property type="molecule type" value="Genomic_DNA"/>
</dbReference>
<dbReference type="InterPro" id="IPR050856">
    <property type="entry name" value="Biotin_carboxylase_complex"/>
</dbReference>
<keyword evidence="1" id="KW-0436">Ligase</keyword>
<proteinExistence type="predicted"/>
<dbReference type="InterPro" id="IPR005479">
    <property type="entry name" value="CPAse_ATP-bd"/>
</dbReference>
<evidence type="ECO:0000313" key="8">
    <source>
        <dbReference type="Proteomes" id="UP000789390"/>
    </source>
</evidence>
<feature type="transmembrane region" description="Helical" evidence="5">
    <location>
        <begin position="195"/>
        <end position="213"/>
    </location>
</feature>
<dbReference type="Pfam" id="PF02786">
    <property type="entry name" value="CPSase_L_D2"/>
    <property type="match status" value="1"/>
</dbReference>